<proteinExistence type="predicted"/>
<dbReference type="Proteomes" id="UP000092544">
    <property type="component" value="Unassembled WGS sequence"/>
</dbReference>
<dbReference type="STRING" id="1792290.MSP8886_03247"/>
<accession>A0A1A8TP46</accession>
<dbReference type="Gene3D" id="3.40.50.150">
    <property type="entry name" value="Vaccinia Virus protein VP39"/>
    <property type="match status" value="1"/>
</dbReference>
<evidence type="ECO:0000313" key="2">
    <source>
        <dbReference type="Proteomes" id="UP000092544"/>
    </source>
</evidence>
<evidence type="ECO:0000313" key="1">
    <source>
        <dbReference type="EMBL" id="SBS35048.1"/>
    </source>
</evidence>
<name>A0A1A8TP46_9GAMM</name>
<dbReference type="SUPFAM" id="SSF53335">
    <property type="entry name" value="S-adenosyl-L-methionine-dependent methyltransferases"/>
    <property type="match status" value="1"/>
</dbReference>
<organism evidence="1 2">
    <name type="scientific">Marinomonas spartinae</name>
    <dbReference type="NCBI Taxonomy" id="1792290"/>
    <lineage>
        <taxon>Bacteria</taxon>
        <taxon>Pseudomonadati</taxon>
        <taxon>Pseudomonadota</taxon>
        <taxon>Gammaproteobacteria</taxon>
        <taxon>Oceanospirillales</taxon>
        <taxon>Oceanospirillaceae</taxon>
        <taxon>Marinomonas</taxon>
    </lineage>
</organism>
<dbReference type="AlphaFoldDB" id="A0A1A8TP46"/>
<dbReference type="InterPro" id="IPR029063">
    <property type="entry name" value="SAM-dependent_MTases_sf"/>
</dbReference>
<reference evidence="1 2" key="1">
    <citation type="submission" date="2016-06" db="EMBL/GenBank/DDBJ databases">
        <authorList>
            <person name="Kjaerup R.B."/>
            <person name="Dalgaard T.S."/>
            <person name="Juul-Madsen H.R."/>
        </authorList>
    </citation>
    <scope>NUCLEOTIDE SEQUENCE [LARGE SCALE GENOMIC DNA]</scope>
    <source>
        <strain evidence="1 2">CECT 8886</strain>
    </source>
</reference>
<dbReference type="OrthoDB" id="5829798at2"/>
<evidence type="ECO:0008006" key="3">
    <source>
        <dbReference type="Google" id="ProtNLM"/>
    </source>
</evidence>
<dbReference type="RefSeq" id="WP_067018294.1">
    <property type="nucleotide sequence ID" value="NZ_FLOB01000009.1"/>
</dbReference>
<sequence>MDDFYLDQKGLAAYFEMQWLDKLRESGVTEPLESQSKSVPDSFIESEHSKKVSHFIADVVGNENASPTEVLEVGPALGRNCYELIQCFPSIHSITVVEPSNRLLSNFKRILIDGVKCEFPYIKSLKALGQFSFDTSSIAARCEHVNFTLLERPFSRGMLEEQFDLAICLNVLDQCEFPKTLVDALKEATVLNGILFVSCSYQWNKKHLKDENEAVDDINDYFDHGWVKLSEKEIEYKVRYNERYSLLFLSHIVAYKKISS</sequence>
<dbReference type="EMBL" id="FLOB01000009">
    <property type="protein sequence ID" value="SBS35048.1"/>
    <property type="molecule type" value="Genomic_DNA"/>
</dbReference>
<keyword evidence="2" id="KW-1185">Reference proteome</keyword>
<gene>
    <name evidence="1" type="ORF">MSP8886_03247</name>
</gene>
<protein>
    <recommendedName>
        <fullName evidence="3">Methyltransferase domain protein</fullName>
    </recommendedName>
</protein>